<feature type="transmembrane region" description="Helical" evidence="1">
    <location>
        <begin position="514"/>
        <end position="533"/>
    </location>
</feature>
<feature type="transmembrane region" description="Helical" evidence="1">
    <location>
        <begin position="93"/>
        <end position="117"/>
    </location>
</feature>
<dbReference type="EMBL" id="CP012677">
    <property type="protein sequence ID" value="ALE93012.1"/>
    <property type="molecule type" value="Genomic_DNA"/>
</dbReference>
<accession>A0A0M5LXP5</accession>
<keyword evidence="1" id="KW-1133">Transmembrane helix</keyword>
<dbReference type="PATRIC" id="fig|656366.3.peg.2808"/>
<protein>
    <submittedName>
        <fullName evidence="2">Uncharacterized protein</fullName>
    </submittedName>
</protein>
<gene>
    <name evidence="2" type="ORF">AOC05_13000</name>
</gene>
<evidence type="ECO:0000256" key="1">
    <source>
        <dbReference type="SAM" id="Phobius"/>
    </source>
</evidence>
<sequence>MMLEPNPLVPNLFEILVAFAPVVAIACVVLYLILRFVVWAPQRDKMLEAVRKHAFWTGVIAWALSSLAGANQAGTFPASQMQLSPNPWAVVPFFWIIGPVAAVLVVHLVGQLSWPAPKSPTRMAVLEFRRIRDFVQPTLGWTVLGVFLLSAGVLVWLAFAPGFPAREAWSPKEGTWHGPLNGRVPGWVLATALGTALVVLALGTLFVMALIASRRSIEGLDSTQNKTLRTIGMNRLLRVAATVASGLAAIAGNFLGQSGPDVEASSWVNWLGLLNIVVSIAMLLWKPALLDSPTDDAGYNVLFATWASPDLTSGDGPAAARFTNSARAAVFPAAIVGAAVGYATHGWFGLMGIVALSAVFALLAILGLEFVLRRKYATPGTPRSKVRVLLPRPMYFAFAIAAVGLVLALINAHSVAKSGSPNSWDGLAAPEAMYWVPGIAALAILASALSAAWFVLARPGLSNAPATLDRTLRRRSLFRVARTVTGSWYAILGILLIMIPVAPDPNPLMSGFESGIFGALCLVIAALVSFYPMRGFTPADFMPAAKHNTSLSN</sequence>
<feature type="transmembrane region" description="Helical" evidence="1">
    <location>
        <begin position="326"/>
        <end position="344"/>
    </location>
</feature>
<feature type="transmembrane region" description="Helical" evidence="1">
    <location>
        <begin position="12"/>
        <end position="34"/>
    </location>
</feature>
<evidence type="ECO:0000313" key="2">
    <source>
        <dbReference type="EMBL" id="ALE93012.1"/>
    </source>
</evidence>
<feature type="transmembrane region" description="Helical" evidence="1">
    <location>
        <begin position="393"/>
        <end position="412"/>
    </location>
</feature>
<dbReference type="AlphaFoldDB" id="A0A0M5LXP5"/>
<reference evidence="3" key="1">
    <citation type="submission" date="2015-09" db="EMBL/GenBank/DDBJ databases">
        <title>Complete genome of Arthrobacter alpinus strain R3.8.</title>
        <authorList>
            <person name="See-Too W.S."/>
            <person name="Chan K.G."/>
        </authorList>
    </citation>
    <scope>NUCLEOTIDE SEQUENCE [LARGE SCALE GENOMIC DNA]</scope>
    <source>
        <strain evidence="3">R3.8</strain>
    </source>
</reference>
<feature type="transmembrane region" description="Helical" evidence="1">
    <location>
        <begin position="267"/>
        <end position="285"/>
    </location>
</feature>
<feature type="transmembrane region" description="Helical" evidence="1">
    <location>
        <begin position="350"/>
        <end position="372"/>
    </location>
</feature>
<feature type="transmembrane region" description="Helical" evidence="1">
    <location>
        <begin position="236"/>
        <end position="255"/>
    </location>
</feature>
<feature type="transmembrane region" description="Helical" evidence="1">
    <location>
        <begin position="138"/>
        <end position="159"/>
    </location>
</feature>
<dbReference type="KEGG" id="aaq:AOC05_13000"/>
<name>A0A0M5LXP5_9MICC</name>
<feature type="transmembrane region" description="Helical" evidence="1">
    <location>
        <begin position="432"/>
        <end position="456"/>
    </location>
</feature>
<dbReference type="RefSeq" id="WP_062007593.1">
    <property type="nucleotide sequence ID" value="NZ_CP012677.1"/>
</dbReference>
<evidence type="ECO:0000313" key="3">
    <source>
        <dbReference type="Proteomes" id="UP000062833"/>
    </source>
</evidence>
<keyword evidence="1" id="KW-0812">Transmembrane</keyword>
<feature type="transmembrane region" description="Helical" evidence="1">
    <location>
        <begin position="477"/>
        <end position="502"/>
    </location>
</feature>
<dbReference type="OrthoDB" id="4907470at2"/>
<dbReference type="Proteomes" id="UP000062833">
    <property type="component" value="Chromosome"/>
</dbReference>
<proteinExistence type="predicted"/>
<feature type="transmembrane region" description="Helical" evidence="1">
    <location>
        <begin position="187"/>
        <end position="212"/>
    </location>
</feature>
<organism evidence="2 3">
    <name type="scientific">Arthrobacter alpinus</name>
    <dbReference type="NCBI Taxonomy" id="656366"/>
    <lineage>
        <taxon>Bacteria</taxon>
        <taxon>Bacillati</taxon>
        <taxon>Actinomycetota</taxon>
        <taxon>Actinomycetes</taxon>
        <taxon>Micrococcales</taxon>
        <taxon>Micrococcaceae</taxon>
        <taxon>Arthrobacter</taxon>
    </lineage>
</organism>
<keyword evidence="3" id="KW-1185">Reference proteome</keyword>
<keyword evidence="1" id="KW-0472">Membrane</keyword>
<feature type="transmembrane region" description="Helical" evidence="1">
    <location>
        <begin position="54"/>
        <end position="73"/>
    </location>
</feature>